<dbReference type="PROSITE" id="PS51835">
    <property type="entry name" value="DENN_C9ORF72"/>
    <property type="match status" value="1"/>
</dbReference>
<reference evidence="1 2" key="1">
    <citation type="submission" date="2020-06" db="EMBL/GenBank/DDBJ databases">
        <authorList>
            <person name="Li R."/>
            <person name="Bekaert M."/>
        </authorList>
    </citation>
    <scope>NUCLEOTIDE SEQUENCE [LARGE SCALE GENOMIC DNA]</scope>
    <source>
        <strain evidence="2">wild</strain>
    </source>
</reference>
<dbReference type="AlphaFoldDB" id="A0A6J8AQP2"/>
<dbReference type="GO" id="GO:0005768">
    <property type="term" value="C:endosome"/>
    <property type="evidence" value="ECO:0007669"/>
    <property type="project" value="TreeGrafter"/>
</dbReference>
<dbReference type="OrthoDB" id="10252077at2759"/>
<dbReference type="GO" id="GO:0005776">
    <property type="term" value="C:autophagosome"/>
    <property type="evidence" value="ECO:0007669"/>
    <property type="project" value="TreeGrafter"/>
</dbReference>
<evidence type="ECO:0000313" key="1">
    <source>
        <dbReference type="EMBL" id="CAC5372163.1"/>
    </source>
</evidence>
<dbReference type="GO" id="GO:0005085">
    <property type="term" value="F:guanyl-nucleotide exchange factor activity"/>
    <property type="evidence" value="ECO:0007669"/>
    <property type="project" value="InterPro"/>
</dbReference>
<sequence>MTSEFSKSQSLKIVKRPNVDIGIIEVNTKDNLDINKELSGSLSPTTPSSKFSTSLIKTSHDSVINGIFLSHWDNILGPRIDHLWTFPNKPHYSHVVLNKICSQSLSGEICREFDNCFIDYKFFSNADDGTIIPVFVFTANTTTGPAVHSLSLIINKCDLTYFLQIQHLVIRCMERLVGKLRILLHKPSSPASEIMDSFFILNDDCINCLSLIKTNALPTNVKLGETYFCPSHTLEREFLHNCIASHLMTFGKTLVIGDKEENINAMLYTLCLFNTEEERKCSLLYSGEEKNTYHHDLWLQGMIRKPHQRIKLPVHELLYSKYPSSVIDITAMDIKQSPHFSDHIVHSHNAQRNELLSIMGGENTVIPHPTGDILASVSYTETLVHSLLEDLDKLPPSCGVREAFISQFMRTIHMKALCLIKYLEGETNSDVQPFKGGLKKIRHDLCLPADGDLMIVLAAAEKLKPGLYWFIMREQNNVY</sequence>
<dbReference type="GO" id="GO:0006914">
    <property type="term" value="P:autophagy"/>
    <property type="evidence" value="ECO:0007669"/>
    <property type="project" value="TreeGrafter"/>
</dbReference>
<name>A0A6J8AQP2_MYTCO</name>
<dbReference type="InterPro" id="IPR027819">
    <property type="entry name" value="C9orf72"/>
</dbReference>
<dbReference type="Proteomes" id="UP000507470">
    <property type="component" value="Unassembled WGS sequence"/>
</dbReference>
<organism evidence="1 2">
    <name type="scientific">Mytilus coruscus</name>
    <name type="common">Sea mussel</name>
    <dbReference type="NCBI Taxonomy" id="42192"/>
    <lineage>
        <taxon>Eukaryota</taxon>
        <taxon>Metazoa</taxon>
        <taxon>Spiralia</taxon>
        <taxon>Lophotrochozoa</taxon>
        <taxon>Mollusca</taxon>
        <taxon>Bivalvia</taxon>
        <taxon>Autobranchia</taxon>
        <taxon>Pteriomorphia</taxon>
        <taxon>Mytilida</taxon>
        <taxon>Mytiloidea</taxon>
        <taxon>Mytilidae</taxon>
        <taxon>Mytilinae</taxon>
        <taxon>Mytilus</taxon>
    </lineage>
</organism>
<dbReference type="PANTHER" id="PTHR31855">
    <property type="entry name" value="GUANINE NUCLEOTIDE EXCHANGE C9ORF72"/>
    <property type="match status" value="1"/>
</dbReference>
<dbReference type="PANTHER" id="PTHR31855:SF2">
    <property type="entry name" value="GUANINE NUCLEOTIDE EXCHANGE FACTOR C9ORF72"/>
    <property type="match status" value="1"/>
</dbReference>
<gene>
    <name evidence="1" type="ORF">MCOR_10344</name>
</gene>
<proteinExistence type="predicted"/>
<dbReference type="GO" id="GO:0006897">
    <property type="term" value="P:endocytosis"/>
    <property type="evidence" value="ECO:0007669"/>
    <property type="project" value="TreeGrafter"/>
</dbReference>
<dbReference type="EMBL" id="CACVKT020001843">
    <property type="protein sequence ID" value="CAC5372163.1"/>
    <property type="molecule type" value="Genomic_DNA"/>
</dbReference>
<accession>A0A6J8AQP2</accession>
<protein>
    <submittedName>
        <fullName evidence="1">C9ORF72</fullName>
    </submittedName>
</protein>
<keyword evidence="2" id="KW-1185">Reference proteome</keyword>
<evidence type="ECO:0000313" key="2">
    <source>
        <dbReference type="Proteomes" id="UP000507470"/>
    </source>
</evidence>
<dbReference type="Pfam" id="PF15019">
    <property type="entry name" value="C9orf72-like"/>
    <property type="match status" value="1"/>
</dbReference>